<keyword evidence="3" id="KW-0853">WD repeat</keyword>
<dbReference type="VEuPathDB" id="VectorBase:AMAM006561"/>
<sequence length="640" mass="72216">MAHCFDKQEEFKCSLIEAGAKYLYLAGGGCSIKIYDVSDGQCAHLVRSANISFLQEPFTSENGSVDSKEGTIRSLNYCARSQNVAICDANGRCIVLDETLETVVSRHIIPHSAERWLTSFAVLNEELLLMADRSGHLYLFDKSYTDPVFKLTNVNGKLGITSFTIEEHRAQDASDGFNVKTTGHDGRICELYVNISAKKLELLTFTKSIIGWIDRKTVRGASTFYLGFNDSHFLMADHTNEIHVYFDCGGGHRCWDFYYDQSLEIFSYVFIQHKRLKKVQFVLRNNVGSELSLPHFNWHTRPCNVLQVVVRRDNSYLLFSGGEDNILRINVLNRGEIVEEPRKHLFNHISSIKTIIMKVRPETDSLLVISAGGRAQICVTSVDLNSFRVKQELEYMLLATDSMRTRWKTNRKSTFDPETKFMCAVLLSNDQIVFGCSDGFVRIYQLALPDDGPVSLSLVKEMLYGRCILKLTAVEVNEKSIFVSMATDGLLCFWDTAFSGEPFYRHRHHSSGVNAVDVKQIGKEKFLFATGGDDQSVAISLLEITYQAGKPHIRVLEQLCEKYLHTAQVTGLKLLDNNKMISAGVDQRVYVTNFTEYDKLVVERTTNTCIADLKGVSLLPDENELVLYGCGIEIMPVQSI</sequence>
<dbReference type="Proteomes" id="UP000075901">
    <property type="component" value="Unassembled WGS sequence"/>
</dbReference>
<reference evidence="9" key="1">
    <citation type="submission" date="2013-09" db="EMBL/GenBank/DDBJ databases">
        <title>The Genome Sequence of Anopheles maculatus species B.</title>
        <authorList>
            <consortium name="The Broad Institute Genomics Platform"/>
            <person name="Neafsey D.E."/>
            <person name="Besansky N."/>
            <person name="Howell P."/>
            <person name="Walton C."/>
            <person name="Young S.K."/>
            <person name="Zeng Q."/>
            <person name="Gargeya S."/>
            <person name="Fitzgerald M."/>
            <person name="Haas B."/>
            <person name="Abouelleil A."/>
            <person name="Allen A.W."/>
            <person name="Alvarado L."/>
            <person name="Arachchi H.M."/>
            <person name="Berlin A.M."/>
            <person name="Chapman S.B."/>
            <person name="Gainer-Dewar J."/>
            <person name="Goldberg J."/>
            <person name="Griggs A."/>
            <person name="Gujja S."/>
            <person name="Hansen M."/>
            <person name="Howarth C."/>
            <person name="Imamovic A."/>
            <person name="Ireland A."/>
            <person name="Larimer J."/>
            <person name="McCowan C."/>
            <person name="Murphy C."/>
            <person name="Pearson M."/>
            <person name="Poon T.W."/>
            <person name="Priest M."/>
            <person name="Roberts A."/>
            <person name="Saif S."/>
            <person name="Shea T."/>
            <person name="Sisk P."/>
            <person name="Sykes S."/>
            <person name="Wortman J."/>
            <person name="Nusbaum C."/>
            <person name="Birren B."/>
        </authorList>
    </citation>
    <scope>NUCLEOTIDE SEQUENCE [LARGE SCALE GENOMIC DNA]</scope>
    <source>
        <strain evidence="9">maculatus3</strain>
    </source>
</reference>
<dbReference type="SUPFAM" id="SSF101908">
    <property type="entry name" value="Putative isomerase YbhE"/>
    <property type="match status" value="1"/>
</dbReference>
<dbReference type="InterPro" id="IPR036322">
    <property type="entry name" value="WD40_repeat_dom_sf"/>
</dbReference>
<protein>
    <recommendedName>
        <fullName evidence="7">tRNA (34-2'-O)-methyltransferase regulator WDR6</fullName>
    </recommendedName>
</protein>
<proteinExistence type="inferred from homology"/>
<reference evidence="8" key="2">
    <citation type="submission" date="2020-05" db="UniProtKB">
        <authorList>
            <consortium name="EnsemblMetazoa"/>
        </authorList>
    </citation>
    <scope>IDENTIFICATION</scope>
    <source>
        <strain evidence="8">maculatus3</strain>
    </source>
</reference>
<keyword evidence="4" id="KW-0819">tRNA processing</keyword>
<dbReference type="SMART" id="SM00320">
    <property type="entry name" value="WD40"/>
    <property type="match status" value="7"/>
</dbReference>
<dbReference type="AlphaFoldDB" id="A0A182SGY8"/>
<dbReference type="InterPro" id="IPR051973">
    <property type="entry name" value="tRNA_Anticodon_Mtase-Reg"/>
</dbReference>
<comment type="subcellular location">
    <subcellularLocation>
        <location evidence="1">Cytoplasm</location>
    </subcellularLocation>
</comment>
<evidence type="ECO:0000256" key="2">
    <source>
        <dbReference type="ARBA" id="ARBA00022490"/>
    </source>
</evidence>
<dbReference type="PANTHER" id="PTHR14344">
    <property type="entry name" value="WD REPEAT PROTEIN"/>
    <property type="match status" value="1"/>
</dbReference>
<evidence type="ECO:0000256" key="7">
    <source>
        <dbReference type="ARBA" id="ARBA00040154"/>
    </source>
</evidence>
<keyword evidence="2" id="KW-0963">Cytoplasm</keyword>
<dbReference type="GO" id="GO:0005737">
    <property type="term" value="C:cytoplasm"/>
    <property type="evidence" value="ECO:0007669"/>
    <property type="project" value="UniProtKB-SubCell"/>
</dbReference>
<evidence type="ECO:0000256" key="6">
    <source>
        <dbReference type="ARBA" id="ARBA00038255"/>
    </source>
</evidence>
<dbReference type="PANTHER" id="PTHR14344:SF3">
    <property type="entry name" value="WD REPEAT-CONTAINING PROTEIN 6"/>
    <property type="match status" value="1"/>
</dbReference>
<evidence type="ECO:0000256" key="5">
    <source>
        <dbReference type="ARBA" id="ARBA00022737"/>
    </source>
</evidence>
<dbReference type="SUPFAM" id="SSF50978">
    <property type="entry name" value="WD40 repeat-like"/>
    <property type="match status" value="1"/>
</dbReference>
<evidence type="ECO:0000256" key="3">
    <source>
        <dbReference type="ARBA" id="ARBA00022574"/>
    </source>
</evidence>
<accession>A0A182SGY8</accession>
<dbReference type="GO" id="GO:0030488">
    <property type="term" value="P:tRNA methylation"/>
    <property type="evidence" value="ECO:0007669"/>
    <property type="project" value="TreeGrafter"/>
</dbReference>
<organism evidence="8 9">
    <name type="scientific">Anopheles maculatus</name>
    <dbReference type="NCBI Taxonomy" id="74869"/>
    <lineage>
        <taxon>Eukaryota</taxon>
        <taxon>Metazoa</taxon>
        <taxon>Ecdysozoa</taxon>
        <taxon>Arthropoda</taxon>
        <taxon>Hexapoda</taxon>
        <taxon>Insecta</taxon>
        <taxon>Pterygota</taxon>
        <taxon>Neoptera</taxon>
        <taxon>Endopterygota</taxon>
        <taxon>Diptera</taxon>
        <taxon>Nematocera</taxon>
        <taxon>Culicoidea</taxon>
        <taxon>Culicidae</taxon>
        <taxon>Anophelinae</taxon>
        <taxon>Anopheles</taxon>
        <taxon>Anopheles maculatus group</taxon>
    </lineage>
</organism>
<dbReference type="InterPro" id="IPR015943">
    <property type="entry name" value="WD40/YVTN_repeat-like_dom_sf"/>
</dbReference>
<comment type="similarity">
    <text evidence="6">Belongs to the WD repeat WDR6 family.</text>
</comment>
<evidence type="ECO:0000256" key="4">
    <source>
        <dbReference type="ARBA" id="ARBA00022694"/>
    </source>
</evidence>
<dbReference type="Gene3D" id="2.130.10.10">
    <property type="entry name" value="YVTN repeat-like/Quinoprotein amine dehydrogenase"/>
    <property type="match status" value="3"/>
</dbReference>
<evidence type="ECO:0000313" key="9">
    <source>
        <dbReference type="Proteomes" id="UP000075901"/>
    </source>
</evidence>
<name>A0A182SGY8_9DIPT</name>
<dbReference type="InterPro" id="IPR001680">
    <property type="entry name" value="WD40_rpt"/>
</dbReference>
<evidence type="ECO:0000313" key="8">
    <source>
        <dbReference type="EnsemblMetazoa" id="AMAM006561-PA"/>
    </source>
</evidence>
<keyword evidence="5" id="KW-0677">Repeat</keyword>
<evidence type="ECO:0000256" key="1">
    <source>
        <dbReference type="ARBA" id="ARBA00004496"/>
    </source>
</evidence>
<dbReference type="EnsemblMetazoa" id="AMAM006561-RA">
    <property type="protein sequence ID" value="AMAM006561-PA"/>
    <property type="gene ID" value="AMAM006561"/>
</dbReference>
<keyword evidence="9" id="KW-1185">Reference proteome</keyword>